<dbReference type="Proteomes" id="UP001172457">
    <property type="component" value="Chromosome 6"/>
</dbReference>
<organism evidence="2 3">
    <name type="scientific">Centaurea solstitialis</name>
    <name type="common">yellow star-thistle</name>
    <dbReference type="NCBI Taxonomy" id="347529"/>
    <lineage>
        <taxon>Eukaryota</taxon>
        <taxon>Viridiplantae</taxon>
        <taxon>Streptophyta</taxon>
        <taxon>Embryophyta</taxon>
        <taxon>Tracheophyta</taxon>
        <taxon>Spermatophyta</taxon>
        <taxon>Magnoliopsida</taxon>
        <taxon>eudicotyledons</taxon>
        <taxon>Gunneridae</taxon>
        <taxon>Pentapetalae</taxon>
        <taxon>asterids</taxon>
        <taxon>campanulids</taxon>
        <taxon>Asterales</taxon>
        <taxon>Asteraceae</taxon>
        <taxon>Carduoideae</taxon>
        <taxon>Cardueae</taxon>
        <taxon>Centaureinae</taxon>
        <taxon>Centaurea</taxon>
    </lineage>
</organism>
<dbReference type="AlphaFoldDB" id="A0AA38W1T0"/>
<dbReference type="InterPro" id="IPR009943">
    <property type="entry name" value="DUF1475"/>
</dbReference>
<keyword evidence="1" id="KW-0812">Transmembrane</keyword>
<feature type="transmembrane region" description="Helical" evidence="1">
    <location>
        <begin position="76"/>
        <end position="98"/>
    </location>
</feature>
<keyword evidence="1" id="KW-1133">Transmembrane helix</keyword>
<dbReference type="Pfam" id="PF07343">
    <property type="entry name" value="DUF1475"/>
    <property type="match status" value="1"/>
</dbReference>
<comment type="caution">
    <text evidence="2">The sequence shown here is derived from an EMBL/GenBank/DDBJ whole genome shotgun (WGS) entry which is preliminary data.</text>
</comment>
<gene>
    <name evidence="2" type="ORF">OSB04_025519</name>
</gene>
<feature type="transmembrane region" description="Helical" evidence="1">
    <location>
        <begin position="198"/>
        <end position="220"/>
    </location>
</feature>
<dbReference type="PANTHER" id="PTHR36318">
    <property type="entry name" value="OS06G0581300 PROTEIN"/>
    <property type="match status" value="1"/>
</dbReference>
<evidence type="ECO:0000313" key="3">
    <source>
        <dbReference type="Proteomes" id="UP001172457"/>
    </source>
</evidence>
<reference evidence="2" key="1">
    <citation type="submission" date="2023-03" db="EMBL/GenBank/DDBJ databases">
        <title>Chromosome-scale reference genome and RAD-based genetic map of yellow starthistle (Centaurea solstitialis) reveal putative structural variation and QTLs associated with invader traits.</title>
        <authorList>
            <person name="Reatini B."/>
            <person name="Cang F.A."/>
            <person name="Jiang Q."/>
            <person name="Mckibben M.T.W."/>
            <person name="Barker M.S."/>
            <person name="Rieseberg L.H."/>
            <person name="Dlugosch K.M."/>
        </authorList>
    </citation>
    <scope>NUCLEOTIDE SEQUENCE</scope>
    <source>
        <strain evidence="2">CAN-66</strain>
        <tissue evidence="2">Leaf</tissue>
    </source>
</reference>
<evidence type="ECO:0000313" key="2">
    <source>
        <dbReference type="EMBL" id="KAJ9545812.1"/>
    </source>
</evidence>
<evidence type="ECO:0008006" key="4">
    <source>
        <dbReference type="Google" id="ProtNLM"/>
    </source>
</evidence>
<protein>
    <recommendedName>
        <fullName evidence="4">Transmembrane protein</fullName>
    </recommendedName>
</protein>
<dbReference type="PANTHER" id="PTHR36318:SF3">
    <property type="entry name" value="OS06G0581300 PROTEIN"/>
    <property type="match status" value="1"/>
</dbReference>
<evidence type="ECO:0000256" key="1">
    <source>
        <dbReference type="SAM" id="Phobius"/>
    </source>
</evidence>
<feature type="transmembrane region" description="Helical" evidence="1">
    <location>
        <begin position="48"/>
        <end position="69"/>
    </location>
</feature>
<sequence length="251" mass="29282">MDSRSDFIIRRRVERKQEEEEEHITEGRTKQKRGGRLVELMAAERMKWMHVAFVDFFINISIIGAWFVYKESSWILGALFFFLLFWFGSVATCGYIVLQFYKLSPEESLRDPIHFVLVRREKGDVVTHTRGPSVVSAKIIFAVLDCLMLGISIYAFIIDGSPFQSKVFTRCLIVALIDIYIHVVVLSIWMAYKESSWMNAFFWIVLLLGFRSITTCVYIVRELVYLSPQQSISHIIFNRNNRQVLQSSLIN</sequence>
<feature type="transmembrane region" description="Helical" evidence="1">
    <location>
        <begin position="139"/>
        <end position="159"/>
    </location>
</feature>
<keyword evidence="1" id="KW-0472">Membrane</keyword>
<proteinExistence type="predicted"/>
<name>A0AA38W1T0_9ASTR</name>
<feature type="transmembrane region" description="Helical" evidence="1">
    <location>
        <begin position="171"/>
        <end position="192"/>
    </location>
</feature>
<dbReference type="EMBL" id="JARYMX010000006">
    <property type="protein sequence ID" value="KAJ9545812.1"/>
    <property type="molecule type" value="Genomic_DNA"/>
</dbReference>
<accession>A0AA38W1T0</accession>
<keyword evidence="3" id="KW-1185">Reference proteome</keyword>